<dbReference type="Proteomes" id="UP000033881">
    <property type="component" value="Unassembled WGS sequence"/>
</dbReference>
<organism evidence="1 2">
    <name type="scientific">Candidatus Woesebacteria bacterium GW2011_GWB1_39_12</name>
    <dbReference type="NCBI Taxonomy" id="1618574"/>
    <lineage>
        <taxon>Bacteria</taxon>
        <taxon>Candidatus Woeseibacteriota</taxon>
    </lineage>
</organism>
<protein>
    <submittedName>
        <fullName evidence="1">Uncharacterized protein</fullName>
    </submittedName>
</protein>
<comment type="caution">
    <text evidence="1">The sequence shown here is derived from an EMBL/GenBank/DDBJ whole genome shotgun (WGS) entry which is preliminary data.</text>
</comment>
<gene>
    <name evidence="1" type="ORF">UT24_C0003G0082</name>
</gene>
<accession>A0A0G0PU11</accession>
<proteinExistence type="predicted"/>
<name>A0A0G0PU11_9BACT</name>
<sequence length="390" mass="41318">MSMKAGNLAALAFTLIVVIIVGSVAVMWIGSFGPFAPTGVPPIAPGTCQYGGTWPNCNAGPGGVTQKYAGSVSFLVSPVWAYSGAASNEGTNDPTYTFYHADKTLIGSETITSHVPVATTLTVAPADQAIIYMSVLYSSTAQTYIVDPALTVANNANWIKSYSTNTDLDHNGQYEILFKLDLGSIVYNIGQTPTVQLNLYDWKVDTSTVTTLSNPTFSVAAGGDMDITGYMLYAGGAGYVLPVAQINVWISHTNSANTTASSLSTLIAASSFWLVSLKVQGVGAQTNTVYGQTWSAPTYDPSNTRYVFYQATDAHDGGSAVDVHQPTWALLFVYERNSGATWLQWDIKAHASAAGMVASKAYYVYLEFLVLTSTGSSASEGYKATITTTA</sequence>
<dbReference type="EMBL" id="LBWB01000003">
    <property type="protein sequence ID" value="KKR01675.1"/>
    <property type="molecule type" value="Genomic_DNA"/>
</dbReference>
<evidence type="ECO:0000313" key="2">
    <source>
        <dbReference type="Proteomes" id="UP000033881"/>
    </source>
</evidence>
<reference evidence="1 2" key="1">
    <citation type="journal article" date="2015" name="Nature">
        <title>rRNA introns, odd ribosomes, and small enigmatic genomes across a large radiation of phyla.</title>
        <authorList>
            <person name="Brown C.T."/>
            <person name="Hug L.A."/>
            <person name="Thomas B.C."/>
            <person name="Sharon I."/>
            <person name="Castelle C.J."/>
            <person name="Singh A."/>
            <person name="Wilkins M.J."/>
            <person name="Williams K.H."/>
            <person name="Banfield J.F."/>
        </authorList>
    </citation>
    <scope>NUCLEOTIDE SEQUENCE [LARGE SCALE GENOMIC DNA]</scope>
</reference>
<evidence type="ECO:0000313" key="1">
    <source>
        <dbReference type="EMBL" id="KKR01675.1"/>
    </source>
</evidence>
<dbReference type="AlphaFoldDB" id="A0A0G0PU11"/>